<dbReference type="EMBL" id="JAVRBK010000008">
    <property type="protein sequence ID" value="KAK5639731.1"/>
    <property type="molecule type" value="Genomic_DNA"/>
</dbReference>
<name>A0AAN7V6E4_9COLE</name>
<accession>A0AAN7V6E4</accession>
<proteinExistence type="predicted"/>
<dbReference type="Proteomes" id="UP001329430">
    <property type="component" value="Chromosome 8"/>
</dbReference>
<evidence type="ECO:0000313" key="2">
    <source>
        <dbReference type="Proteomes" id="UP001329430"/>
    </source>
</evidence>
<evidence type="ECO:0000313" key="1">
    <source>
        <dbReference type="EMBL" id="KAK5639731.1"/>
    </source>
</evidence>
<gene>
    <name evidence="1" type="ORF">RI129_010542</name>
</gene>
<protein>
    <submittedName>
        <fullName evidence="1">Uncharacterized protein</fullName>
    </submittedName>
</protein>
<comment type="caution">
    <text evidence="1">The sequence shown here is derived from an EMBL/GenBank/DDBJ whole genome shotgun (WGS) entry which is preliminary data.</text>
</comment>
<reference evidence="1 2" key="1">
    <citation type="journal article" date="2024" name="Insects">
        <title>An Improved Chromosome-Level Genome Assembly of the Firefly Pyrocoelia pectoralis.</title>
        <authorList>
            <person name="Fu X."/>
            <person name="Meyer-Rochow V.B."/>
            <person name="Ballantyne L."/>
            <person name="Zhu X."/>
        </authorList>
    </citation>
    <scope>NUCLEOTIDE SEQUENCE [LARGE SCALE GENOMIC DNA]</scope>
    <source>
        <strain evidence="1">XCY_ONT2</strain>
    </source>
</reference>
<keyword evidence="2" id="KW-1185">Reference proteome</keyword>
<dbReference type="AlphaFoldDB" id="A0AAN7V6E4"/>
<sequence>MVPFQISLQLLDGPHHRKALLLYPFMDFISSMPSKEEQANLLKSVEEIFQIIRALVNDEVSATDTSAVIDIQHMVVQAMNYLLLVEELTLLKIFTLKKENSVCYNNATHFMEKSVVEGEEQLQICLDDAINIIYNNSQLVRSTVGEAINQGDGFLVTLNNCSQKPGLQLISCYKKVIATDVFPLKLILVDALNIHKSVHFESILVKQKSIECVDNVLKKQKEKIEQILNDALKTCT</sequence>
<organism evidence="1 2">
    <name type="scientific">Pyrocoelia pectoralis</name>
    <dbReference type="NCBI Taxonomy" id="417401"/>
    <lineage>
        <taxon>Eukaryota</taxon>
        <taxon>Metazoa</taxon>
        <taxon>Ecdysozoa</taxon>
        <taxon>Arthropoda</taxon>
        <taxon>Hexapoda</taxon>
        <taxon>Insecta</taxon>
        <taxon>Pterygota</taxon>
        <taxon>Neoptera</taxon>
        <taxon>Endopterygota</taxon>
        <taxon>Coleoptera</taxon>
        <taxon>Polyphaga</taxon>
        <taxon>Elateriformia</taxon>
        <taxon>Elateroidea</taxon>
        <taxon>Lampyridae</taxon>
        <taxon>Lampyrinae</taxon>
        <taxon>Pyrocoelia</taxon>
    </lineage>
</organism>